<dbReference type="Proteomes" id="UP000232149">
    <property type="component" value="Unassembled WGS sequence"/>
</dbReference>
<evidence type="ECO:0000256" key="1">
    <source>
        <dbReference type="SAM" id="Phobius"/>
    </source>
</evidence>
<accession>A0ABX4P373</accession>
<sequence>MNLHAIKSIYIFEMSRTWRTLFQSIASPVLSTSLYFIVFGSAIGSRIQRVDGVDYGSFIVP</sequence>
<evidence type="ECO:0000313" key="2">
    <source>
        <dbReference type="EMBL" id="PJZ63563.1"/>
    </source>
</evidence>
<protein>
    <submittedName>
        <fullName evidence="2">Sugar ABC transporter permease</fullName>
    </submittedName>
</protein>
<dbReference type="EMBL" id="NPDU01000004">
    <property type="protein sequence ID" value="PJZ63563.1"/>
    <property type="molecule type" value="Genomic_DNA"/>
</dbReference>
<name>A0ABX4P373_9LEPT</name>
<comment type="caution">
    <text evidence="2">The sequence shown here is derived from an EMBL/GenBank/DDBJ whole genome shotgun (WGS) entry which is preliminary data.</text>
</comment>
<keyword evidence="3" id="KW-1185">Reference proteome</keyword>
<keyword evidence="1" id="KW-0812">Transmembrane</keyword>
<keyword evidence="1" id="KW-0472">Membrane</keyword>
<gene>
    <name evidence="2" type="ORF">CH376_02795</name>
</gene>
<proteinExistence type="predicted"/>
<keyword evidence="1" id="KW-1133">Transmembrane helix</keyword>
<dbReference type="PANTHER" id="PTHR43332">
    <property type="entry name" value="INNER MEMBRANE TRANSPORT PERMEASE YADH-RELATED"/>
    <property type="match status" value="1"/>
</dbReference>
<feature type="transmembrane region" description="Helical" evidence="1">
    <location>
        <begin position="20"/>
        <end position="39"/>
    </location>
</feature>
<organism evidence="2 3">
    <name type="scientific">Leptospira adleri</name>
    <dbReference type="NCBI Taxonomy" id="2023186"/>
    <lineage>
        <taxon>Bacteria</taxon>
        <taxon>Pseudomonadati</taxon>
        <taxon>Spirochaetota</taxon>
        <taxon>Spirochaetia</taxon>
        <taxon>Leptospirales</taxon>
        <taxon>Leptospiraceae</taxon>
        <taxon>Leptospira</taxon>
    </lineage>
</organism>
<evidence type="ECO:0000313" key="3">
    <source>
        <dbReference type="Proteomes" id="UP000232149"/>
    </source>
</evidence>
<feature type="non-terminal residue" evidence="2">
    <location>
        <position position="61"/>
    </location>
</feature>
<dbReference type="InterPro" id="IPR052522">
    <property type="entry name" value="ABC-2_transport_permease"/>
</dbReference>
<reference evidence="2 3" key="1">
    <citation type="submission" date="2017-07" db="EMBL/GenBank/DDBJ databases">
        <title>Leptospira spp. isolated from tropical soils.</title>
        <authorList>
            <person name="Thibeaux R."/>
            <person name="Iraola G."/>
            <person name="Ferres I."/>
            <person name="Bierque E."/>
            <person name="Girault D."/>
            <person name="Soupe-Gilbert M.-E."/>
            <person name="Picardeau M."/>
            <person name="Goarant C."/>
        </authorList>
    </citation>
    <scope>NUCLEOTIDE SEQUENCE [LARGE SCALE GENOMIC DNA]</scope>
    <source>
        <strain evidence="2 3">FH2-B-D1</strain>
    </source>
</reference>
<dbReference type="PANTHER" id="PTHR43332:SF1">
    <property type="entry name" value="TRANSPORT PERMEASE PROTEIN"/>
    <property type="match status" value="1"/>
</dbReference>